<dbReference type="AlphaFoldDB" id="D5SQ50"/>
<name>D5SQ50_PLAL2</name>
<dbReference type="HOGENOM" id="CLU_860115_0_0_0"/>
<keyword evidence="4" id="KW-1185">Reference proteome</keyword>
<gene>
    <name evidence="3" type="ordered locus">Plim_2601</name>
</gene>
<protein>
    <submittedName>
        <fullName evidence="3">Uncharacterized protein</fullName>
    </submittedName>
</protein>
<dbReference type="KEGG" id="plm:Plim_2601"/>
<reference evidence="3 4" key="1">
    <citation type="journal article" date="2010" name="Stand. Genomic Sci.">
        <title>Complete genome sequence of Planctomyces limnophilus type strain (Mu 290).</title>
        <authorList>
            <person name="Labutti K."/>
            <person name="Sikorski J."/>
            <person name="Schneider S."/>
            <person name="Nolan M."/>
            <person name="Lucas S."/>
            <person name="Glavina Del Rio T."/>
            <person name="Tice H."/>
            <person name="Cheng J.F."/>
            <person name="Goodwin L."/>
            <person name="Pitluck S."/>
            <person name="Liolios K."/>
            <person name="Ivanova N."/>
            <person name="Mavromatis K."/>
            <person name="Mikhailova N."/>
            <person name="Pati A."/>
            <person name="Chen A."/>
            <person name="Palaniappan K."/>
            <person name="Land M."/>
            <person name="Hauser L."/>
            <person name="Chang Y.J."/>
            <person name="Jeffries C.D."/>
            <person name="Tindall B.J."/>
            <person name="Rohde M."/>
            <person name="Goker M."/>
            <person name="Woyke T."/>
            <person name="Bristow J."/>
            <person name="Eisen J.A."/>
            <person name="Markowitz V."/>
            <person name="Hugenholtz P."/>
            <person name="Kyrpides N.C."/>
            <person name="Klenk H.P."/>
            <person name="Lapidus A."/>
        </authorList>
    </citation>
    <scope>NUCLEOTIDE SEQUENCE [LARGE SCALE GENOMIC DNA]</scope>
    <source>
        <strain evidence="4">ATCC 43296 / DSM 3776 / IFAM 1008 / 290</strain>
    </source>
</reference>
<evidence type="ECO:0000313" key="4">
    <source>
        <dbReference type="Proteomes" id="UP000002220"/>
    </source>
</evidence>
<dbReference type="STRING" id="521674.Plim_2601"/>
<feature type="region of interest" description="Disordered" evidence="1">
    <location>
        <begin position="63"/>
        <end position="84"/>
    </location>
</feature>
<feature type="compositionally biased region" description="Polar residues" evidence="1">
    <location>
        <begin position="67"/>
        <end position="84"/>
    </location>
</feature>
<sequence>MDCHQFHTELDSLNSANTELDHSLLSEPARKHLLNCPDCLTHWHDETQLSAAISTWKNSTSKKSSAAPLQSRVSRKSPTNSTATRHIQQGRYITRWAITTIAACLVLGVLAFRAPSSIEIVVSTFDTHRPAATSAPLWITAATLSASQFSASQFSGGSSPDQTVRFSPASQTKAGTSEFHTAAMQPSDSIPAAGSTSRPELTTYLSLSQPALPLAKLREPVEAWNSKLQQKHQGPFLETVGGLYVPVPAPPVEQWQQVAVTVAPLSQHLADAFAVLCSPFRQSEAEPVDIPGAYNVPSSTYEFSPLPSSNKLSPYGNPASSLS</sequence>
<keyword evidence="2" id="KW-0812">Transmembrane</keyword>
<dbReference type="Proteomes" id="UP000002220">
    <property type="component" value="Chromosome"/>
</dbReference>
<evidence type="ECO:0000256" key="1">
    <source>
        <dbReference type="SAM" id="MobiDB-lite"/>
    </source>
</evidence>
<evidence type="ECO:0000256" key="2">
    <source>
        <dbReference type="SAM" id="Phobius"/>
    </source>
</evidence>
<accession>D5SQ50</accession>
<keyword evidence="2" id="KW-0472">Membrane</keyword>
<evidence type="ECO:0000313" key="3">
    <source>
        <dbReference type="EMBL" id="ADG68425.1"/>
    </source>
</evidence>
<feature type="transmembrane region" description="Helical" evidence="2">
    <location>
        <begin position="93"/>
        <end position="112"/>
    </location>
</feature>
<dbReference type="EMBL" id="CP001744">
    <property type="protein sequence ID" value="ADG68425.1"/>
    <property type="molecule type" value="Genomic_DNA"/>
</dbReference>
<organism evidence="3 4">
    <name type="scientific">Planctopirus limnophila (strain ATCC 43296 / DSM 3776 / IFAM 1008 / Mu 290)</name>
    <name type="common">Planctomyces limnophilus</name>
    <dbReference type="NCBI Taxonomy" id="521674"/>
    <lineage>
        <taxon>Bacteria</taxon>
        <taxon>Pseudomonadati</taxon>
        <taxon>Planctomycetota</taxon>
        <taxon>Planctomycetia</taxon>
        <taxon>Planctomycetales</taxon>
        <taxon>Planctomycetaceae</taxon>
        <taxon>Planctopirus</taxon>
    </lineage>
</organism>
<proteinExistence type="predicted"/>
<feature type="region of interest" description="Disordered" evidence="1">
    <location>
        <begin position="303"/>
        <end position="323"/>
    </location>
</feature>
<dbReference type="RefSeq" id="WP_013110856.1">
    <property type="nucleotide sequence ID" value="NC_014148.1"/>
</dbReference>
<keyword evidence="2" id="KW-1133">Transmembrane helix</keyword>